<gene>
    <name evidence="5" type="ORF">D4N35_016025</name>
</gene>
<keyword evidence="3" id="KW-0378">Hydrolase</keyword>
<dbReference type="SUPFAM" id="SSF52317">
    <property type="entry name" value="Class I glutamine amidotransferase-like"/>
    <property type="match status" value="1"/>
</dbReference>
<organism evidence="5 6">
    <name type="scientific">Siminovitchia fortis</name>
    <dbReference type="NCBI Taxonomy" id="254758"/>
    <lineage>
        <taxon>Bacteria</taxon>
        <taxon>Bacillati</taxon>
        <taxon>Bacillota</taxon>
        <taxon>Bacilli</taxon>
        <taxon>Bacillales</taxon>
        <taxon>Bacillaceae</taxon>
        <taxon>Siminovitchia</taxon>
    </lineage>
</organism>
<dbReference type="RefSeq" id="WP_120075495.1">
    <property type="nucleotide sequence ID" value="NZ_CP126113.1"/>
</dbReference>
<evidence type="ECO:0000256" key="4">
    <source>
        <dbReference type="ARBA" id="ARBA00022825"/>
    </source>
</evidence>
<dbReference type="Gene3D" id="3.40.50.880">
    <property type="match status" value="1"/>
</dbReference>
<evidence type="ECO:0000313" key="6">
    <source>
        <dbReference type="Proteomes" id="UP000273811"/>
    </source>
</evidence>
<dbReference type="InterPro" id="IPR005320">
    <property type="entry name" value="Peptidase_S51"/>
</dbReference>
<reference evidence="5" key="1">
    <citation type="submission" date="2018-12" db="EMBL/GenBank/DDBJ databases">
        <authorList>
            <person name="Sun L."/>
            <person name="Chen Z."/>
        </authorList>
    </citation>
    <scope>NUCLEOTIDE SEQUENCE [LARGE SCALE GENOMIC DNA]</scope>
    <source>
        <strain evidence="5">DSM 16012</strain>
    </source>
</reference>
<name>A0A443IKD8_9BACI</name>
<evidence type="ECO:0000256" key="1">
    <source>
        <dbReference type="ARBA" id="ARBA00006534"/>
    </source>
</evidence>
<accession>A0A443IKD8</accession>
<dbReference type="InterPro" id="IPR029062">
    <property type="entry name" value="Class_I_gatase-like"/>
</dbReference>
<dbReference type="PANTHER" id="PTHR20842">
    <property type="entry name" value="PROTEASE S51 ALPHA-ASPARTYL DIPEPTIDASE"/>
    <property type="match status" value="1"/>
</dbReference>
<evidence type="ECO:0000256" key="2">
    <source>
        <dbReference type="ARBA" id="ARBA00022670"/>
    </source>
</evidence>
<dbReference type="Pfam" id="PF03575">
    <property type="entry name" value="Peptidase_S51"/>
    <property type="match status" value="1"/>
</dbReference>
<proteinExistence type="inferred from homology"/>
<dbReference type="GO" id="GO:0006508">
    <property type="term" value="P:proteolysis"/>
    <property type="evidence" value="ECO:0007669"/>
    <property type="project" value="UniProtKB-KW"/>
</dbReference>
<evidence type="ECO:0000313" key="5">
    <source>
        <dbReference type="EMBL" id="RWR05031.1"/>
    </source>
</evidence>
<dbReference type="Proteomes" id="UP000273811">
    <property type="component" value="Unassembled WGS sequence"/>
</dbReference>
<dbReference type="GO" id="GO:0008236">
    <property type="term" value="F:serine-type peptidase activity"/>
    <property type="evidence" value="ECO:0007669"/>
    <property type="project" value="UniProtKB-KW"/>
</dbReference>
<keyword evidence="4" id="KW-0720">Serine protease</keyword>
<evidence type="ECO:0000256" key="3">
    <source>
        <dbReference type="ARBA" id="ARBA00022801"/>
    </source>
</evidence>
<dbReference type="CDD" id="cd03146">
    <property type="entry name" value="GAT1_Peptidase_E"/>
    <property type="match status" value="1"/>
</dbReference>
<dbReference type="EMBL" id="QYTU02000049">
    <property type="protein sequence ID" value="RWR05031.1"/>
    <property type="molecule type" value="Genomic_DNA"/>
</dbReference>
<dbReference type="AlphaFoldDB" id="A0A443IKD8"/>
<dbReference type="PANTHER" id="PTHR20842:SF0">
    <property type="entry name" value="ALPHA-ASPARTYL DIPEPTIDASE"/>
    <property type="match status" value="1"/>
</dbReference>
<keyword evidence="2" id="KW-0645">Protease</keyword>
<keyword evidence="6" id="KW-1185">Reference proteome</keyword>
<comment type="caution">
    <text evidence="5">The sequence shown here is derived from an EMBL/GenBank/DDBJ whole genome shotgun (WGS) entry which is preliminary data.</text>
</comment>
<comment type="similarity">
    <text evidence="1">Belongs to the peptidase S51 family.</text>
</comment>
<sequence length="232" mass="25586">MRQIIALGGGGFSMEPENHLLDQYILNQSGKSRPKICFIPTASGDSENYISGFYNFFEQQSCQPSHLSLFQPPTRDLEGFLLEKDIIYVGGGNTRNLLVLWKEWGLDTILAKAWDQGILLAGISAGSICWFEEGVTDSFGGGLEPIKCLGLLKGSNCPHYDGEAERRPTYRQLIADGKIQAGIAADDGVAIHYIDEDLKKAVSSRPHAKAYKVYLDEGLKEVELKTEYLGAH</sequence>
<dbReference type="OrthoDB" id="9778515at2"/>
<protein>
    <submittedName>
        <fullName evidence="5">Peptidase E</fullName>
    </submittedName>
</protein>